<dbReference type="InterPro" id="IPR014710">
    <property type="entry name" value="RmlC-like_jellyroll"/>
</dbReference>
<organism evidence="2 3">
    <name type="scientific">Olivibacter oleidegradans</name>
    <dbReference type="NCBI Taxonomy" id="760123"/>
    <lineage>
        <taxon>Bacteria</taxon>
        <taxon>Pseudomonadati</taxon>
        <taxon>Bacteroidota</taxon>
        <taxon>Sphingobacteriia</taxon>
        <taxon>Sphingobacteriales</taxon>
        <taxon>Sphingobacteriaceae</taxon>
        <taxon>Olivibacter</taxon>
    </lineage>
</organism>
<dbReference type="EMBL" id="JBHLWO010000002">
    <property type="protein sequence ID" value="MFC0320377.1"/>
    <property type="molecule type" value="Genomic_DNA"/>
</dbReference>
<dbReference type="InterPro" id="IPR000595">
    <property type="entry name" value="cNMP-bd_dom"/>
</dbReference>
<protein>
    <submittedName>
        <fullName evidence="2">Crp/Fnr family transcriptional regulator</fullName>
    </submittedName>
</protein>
<accession>A0ABV6HP01</accession>
<name>A0ABV6HP01_9SPHI</name>
<dbReference type="Proteomes" id="UP001589774">
    <property type="component" value="Unassembled WGS sequence"/>
</dbReference>
<evidence type="ECO:0000313" key="2">
    <source>
        <dbReference type="EMBL" id="MFC0320377.1"/>
    </source>
</evidence>
<evidence type="ECO:0000259" key="1">
    <source>
        <dbReference type="PROSITE" id="PS50042"/>
    </source>
</evidence>
<proteinExistence type="predicted"/>
<comment type="caution">
    <text evidence="2">The sequence shown here is derived from an EMBL/GenBank/DDBJ whole genome shotgun (WGS) entry which is preliminary data.</text>
</comment>
<reference evidence="2 3" key="1">
    <citation type="submission" date="2024-09" db="EMBL/GenBank/DDBJ databases">
        <authorList>
            <person name="Sun Q."/>
            <person name="Mori K."/>
        </authorList>
    </citation>
    <scope>NUCLEOTIDE SEQUENCE [LARGE SCALE GENOMIC DNA]</scope>
    <source>
        <strain evidence="2 3">CCM 7765</strain>
    </source>
</reference>
<dbReference type="InterPro" id="IPR018490">
    <property type="entry name" value="cNMP-bd_dom_sf"/>
</dbReference>
<dbReference type="Pfam" id="PF00027">
    <property type="entry name" value="cNMP_binding"/>
    <property type="match status" value="1"/>
</dbReference>
<dbReference type="PROSITE" id="PS50042">
    <property type="entry name" value="CNMP_BINDING_3"/>
    <property type="match status" value="1"/>
</dbReference>
<keyword evidence="3" id="KW-1185">Reference proteome</keyword>
<feature type="domain" description="Cyclic nucleotide-binding" evidence="1">
    <location>
        <begin position="12"/>
        <end position="112"/>
    </location>
</feature>
<evidence type="ECO:0000313" key="3">
    <source>
        <dbReference type="Proteomes" id="UP001589774"/>
    </source>
</evidence>
<dbReference type="CDD" id="cd00038">
    <property type="entry name" value="CAP_ED"/>
    <property type="match status" value="1"/>
</dbReference>
<dbReference type="Gene3D" id="2.60.120.10">
    <property type="entry name" value="Jelly Rolls"/>
    <property type="match status" value="1"/>
</dbReference>
<sequence length="190" mass="22388">MYDTLRIFFHKLIPKLDDETWNSFVSLQQVKHYKKGDIISEEGKTNNIVSFIQKGAVMVYNHLDNKKCVYNFFFENEYTGDYESFLTRKPALYGIEAVEDCILFQLHYNGLQLMYEKHPVFERAGRLIAEAQFLRLTTRNASLLGEKPEERYLNLIKAKPQVIQRIPQYHIASYLGITPEALSRIRKRIM</sequence>
<gene>
    <name evidence="2" type="ORF">ACFFI0_18765</name>
</gene>
<dbReference type="SUPFAM" id="SSF51206">
    <property type="entry name" value="cAMP-binding domain-like"/>
    <property type="match status" value="1"/>
</dbReference>
<dbReference type="RefSeq" id="WP_377477491.1">
    <property type="nucleotide sequence ID" value="NZ_JBHLWO010000002.1"/>
</dbReference>